<proteinExistence type="predicted"/>
<dbReference type="Proteomes" id="UP000182725">
    <property type="component" value="Unassembled WGS sequence"/>
</dbReference>
<dbReference type="PANTHER" id="PTHR34580">
    <property type="match status" value="1"/>
</dbReference>
<dbReference type="SUPFAM" id="SSF46785">
    <property type="entry name" value="Winged helix' DNA-binding domain"/>
    <property type="match status" value="1"/>
</dbReference>
<name>A0A1H5IRD8_9MICC</name>
<dbReference type="Gene3D" id="1.10.10.10">
    <property type="entry name" value="Winged helix-like DNA-binding domain superfamily/Winged helix DNA-binding domain"/>
    <property type="match status" value="1"/>
</dbReference>
<feature type="domain" description="Helix-turn-helix type 11" evidence="1">
    <location>
        <begin position="9"/>
        <end position="58"/>
    </location>
</feature>
<dbReference type="PANTHER" id="PTHR34580:SF1">
    <property type="entry name" value="PROTEIN PAFC"/>
    <property type="match status" value="1"/>
</dbReference>
<organism evidence="2 3">
    <name type="scientific">Arthrobacter alpinus</name>
    <dbReference type="NCBI Taxonomy" id="656366"/>
    <lineage>
        <taxon>Bacteria</taxon>
        <taxon>Bacillati</taxon>
        <taxon>Actinomycetota</taxon>
        <taxon>Actinomycetes</taxon>
        <taxon>Micrococcales</taxon>
        <taxon>Micrococcaceae</taxon>
        <taxon>Arthrobacter</taxon>
    </lineage>
</organism>
<dbReference type="AlphaFoldDB" id="A0A1H5IRD8"/>
<protein>
    <submittedName>
        <fullName evidence="2">HTH domain-containing protein</fullName>
    </submittedName>
</protein>
<evidence type="ECO:0000259" key="1">
    <source>
        <dbReference type="Pfam" id="PF08279"/>
    </source>
</evidence>
<evidence type="ECO:0000313" key="2">
    <source>
        <dbReference type="EMBL" id="SEE42796.1"/>
    </source>
</evidence>
<dbReference type="EMBL" id="FNTV01000001">
    <property type="protein sequence ID" value="SEE42796.1"/>
    <property type="molecule type" value="Genomic_DNA"/>
</dbReference>
<evidence type="ECO:0000313" key="3">
    <source>
        <dbReference type="Proteomes" id="UP000182725"/>
    </source>
</evidence>
<sequence>MRPDRLLSMLLLRQTHGTMAAPRLAAELEVSVRTVYRDMESLSSAGVPVYAERGRNGGISILPDFRTDISGMTPEEAQALFVLLDDTAHTALGFGESLRSALRKLMTALPTSHRDQATRVSQWILVHPSPR</sequence>
<dbReference type="InterPro" id="IPR036388">
    <property type="entry name" value="WH-like_DNA-bd_sf"/>
</dbReference>
<accession>A0A1H5IRD8</accession>
<dbReference type="InterPro" id="IPR051534">
    <property type="entry name" value="CBASS_pafABC_assoc_protein"/>
</dbReference>
<dbReference type="InterPro" id="IPR013196">
    <property type="entry name" value="HTH_11"/>
</dbReference>
<dbReference type="Pfam" id="PF08279">
    <property type="entry name" value="HTH_11"/>
    <property type="match status" value="1"/>
</dbReference>
<dbReference type="InterPro" id="IPR036390">
    <property type="entry name" value="WH_DNA-bd_sf"/>
</dbReference>
<reference evidence="2 3" key="1">
    <citation type="submission" date="2016-10" db="EMBL/GenBank/DDBJ databases">
        <authorList>
            <person name="de Groot N.N."/>
        </authorList>
    </citation>
    <scope>NUCLEOTIDE SEQUENCE [LARGE SCALE GENOMIC DNA]</scope>
    <source>
        <strain evidence="2 3">DSM 22274</strain>
    </source>
</reference>
<gene>
    <name evidence="2" type="ORF">SAMN04489740_1385</name>
</gene>